<evidence type="ECO:0000313" key="2">
    <source>
        <dbReference type="Proteomes" id="UP000179840"/>
    </source>
</evidence>
<dbReference type="Gene3D" id="3.40.50.150">
    <property type="entry name" value="Vaccinia Virus protein VP39"/>
    <property type="match status" value="1"/>
</dbReference>
<dbReference type="AlphaFoldDB" id="A0A1S1U953"/>
<evidence type="ECO:0008006" key="3">
    <source>
        <dbReference type="Google" id="ProtNLM"/>
    </source>
</evidence>
<dbReference type="SUPFAM" id="SSF53335">
    <property type="entry name" value="S-adenosyl-L-methionine-dependent methyltransferases"/>
    <property type="match status" value="1"/>
</dbReference>
<sequence length="149" mass="16643">MVDQVSAQFDADEALTVFEMNLLPYSHDHVNYLRLPSELGAQHYRARRDVHTEAFGTTRYQGSIAVLHIDGNHSYAAASTDLACWCGLVNAGGWIIVDDYLWPYGNGLQRAGNEFIAQYQSHISTAFVMGSALFIRLSHSLEEHNVTPQ</sequence>
<reference evidence="1 2" key="1">
    <citation type="submission" date="2015-06" db="EMBL/GenBank/DDBJ databases">
        <title>Draft genome sequencing of a biphenyl-degrading bacterium, Janthinobacterium lividum MEG1.</title>
        <authorList>
            <person name="Shimodaira J."/>
            <person name="Hatta T."/>
        </authorList>
    </citation>
    <scope>NUCLEOTIDE SEQUENCE [LARGE SCALE GENOMIC DNA]</scope>
    <source>
        <strain evidence="1 2">MEG1</strain>
    </source>
</reference>
<dbReference type="EMBL" id="LFKP01000008">
    <property type="protein sequence ID" value="OHV96314.1"/>
    <property type="molecule type" value="Genomic_DNA"/>
</dbReference>
<dbReference type="Pfam" id="PF13578">
    <property type="entry name" value="Methyltransf_24"/>
    <property type="match status" value="1"/>
</dbReference>
<gene>
    <name evidence="1" type="ORF">AKG95_16175</name>
</gene>
<protein>
    <recommendedName>
        <fullName evidence="3">Class I SAM-dependent methyltransferase</fullName>
    </recommendedName>
</protein>
<name>A0A1S1U953_9BURK</name>
<comment type="caution">
    <text evidence="1">The sequence shown here is derived from an EMBL/GenBank/DDBJ whole genome shotgun (WGS) entry which is preliminary data.</text>
</comment>
<accession>A0A1S1U953</accession>
<dbReference type="InterPro" id="IPR029063">
    <property type="entry name" value="SAM-dependent_MTases_sf"/>
</dbReference>
<dbReference type="Proteomes" id="UP000179840">
    <property type="component" value="Unassembled WGS sequence"/>
</dbReference>
<proteinExistence type="predicted"/>
<organism evidence="1 2">
    <name type="scientific">Janthinobacterium lividum</name>
    <dbReference type="NCBI Taxonomy" id="29581"/>
    <lineage>
        <taxon>Bacteria</taxon>
        <taxon>Pseudomonadati</taxon>
        <taxon>Pseudomonadota</taxon>
        <taxon>Betaproteobacteria</taxon>
        <taxon>Burkholderiales</taxon>
        <taxon>Oxalobacteraceae</taxon>
        <taxon>Janthinobacterium</taxon>
    </lineage>
</organism>
<evidence type="ECO:0000313" key="1">
    <source>
        <dbReference type="EMBL" id="OHV96314.1"/>
    </source>
</evidence>